<evidence type="ECO:0008006" key="4">
    <source>
        <dbReference type="Google" id="ProtNLM"/>
    </source>
</evidence>
<protein>
    <recommendedName>
        <fullName evidence="4">Phospho-N-acetylmuramoyl-pentapeptide-transferase</fullName>
    </recommendedName>
</protein>
<evidence type="ECO:0000256" key="1">
    <source>
        <dbReference type="SAM" id="Phobius"/>
    </source>
</evidence>
<keyword evidence="1" id="KW-0812">Transmembrane</keyword>
<evidence type="ECO:0000313" key="3">
    <source>
        <dbReference type="Proteomes" id="UP001321804"/>
    </source>
</evidence>
<name>A0AAU9CQJ9_9LACO</name>
<feature type="transmembrane region" description="Helical" evidence="1">
    <location>
        <begin position="7"/>
        <end position="24"/>
    </location>
</feature>
<dbReference type="KEGG" id="xak:KIMC2_07740"/>
<keyword evidence="1" id="KW-1133">Transmembrane helix</keyword>
<sequence length="100" mass="11779">MKLTNNIIFKFILLFYSLFFVFKVDAKPTSMILIVGSFLITFLVFPIFIKFLKKSKDVQQIKEDGPTWHEKKAGTPTMGGFYLYPLQYWQHFVSLFITLL</sequence>
<keyword evidence="1" id="KW-0472">Membrane</keyword>
<dbReference type="Proteomes" id="UP001321804">
    <property type="component" value="Chromosome"/>
</dbReference>
<organism evidence="2 3">
    <name type="scientific">Xylocopilactobacillus apis</name>
    <dbReference type="NCBI Taxonomy" id="2932183"/>
    <lineage>
        <taxon>Bacteria</taxon>
        <taxon>Bacillati</taxon>
        <taxon>Bacillota</taxon>
        <taxon>Bacilli</taxon>
        <taxon>Lactobacillales</taxon>
        <taxon>Lactobacillaceae</taxon>
        <taxon>Xylocopilactobacillus</taxon>
    </lineage>
</organism>
<reference evidence="2 3" key="1">
    <citation type="journal article" date="2023" name="Microbiol. Spectr.">
        <title>Symbiosis of Carpenter Bees with Uncharacterized Lactic Acid Bacteria Showing NAD Auxotrophy.</title>
        <authorList>
            <person name="Kawasaki S."/>
            <person name="Ozawa K."/>
            <person name="Mori T."/>
            <person name="Yamamoto A."/>
            <person name="Ito M."/>
            <person name="Ohkuma M."/>
            <person name="Sakamoto M."/>
            <person name="Matsutani M."/>
        </authorList>
    </citation>
    <scope>NUCLEOTIDE SEQUENCE [LARGE SCALE GENOMIC DNA]</scope>
    <source>
        <strain evidence="2 3">KimC2</strain>
    </source>
</reference>
<proteinExistence type="predicted"/>
<accession>A0AAU9CQJ9</accession>
<keyword evidence="3" id="KW-1185">Reference proteome</keyword>
<dbReference type="AlphaFoldDB" id="A0AAU9CQJ9"/>
<feature type="transmembrane region" description="Helical" evidence="1">
    <location>
        <begin position="30"/>
        <end position="52"/>
    </location>
</feature>
<evidence type="ECO:0000313" key="2">
    <source>
        <dbReference type="EMBL" id="BDR56212.1"/>
    </source>
</evidence>
<dbReference type="RefSeq" id="WP_317698093.1">
    <property type="nucleotide sequence ID" value="NZ_AP026801.1"/>
</dbReference>
<gene>
    <name evidence="2" type="ORF">KIMC2_07740</name>
</gene>
<dbReference type="EMBL" id="AP026801">
    <property type="protein sequence ID" value="BDR56212.1"/>
    <property type="molecule type" value="Genomic_DNA"/>
</dbReference>